<protein>
    <submittedName>
        <fullName evidence="3">Uncharacterized protein</fullName>
    </submittedName>
</protein>
<feature type="compositionally biased region" description="Low complexity" evidence="1">
    <location>
        <begin position="252"/>
        <end position="265"/>
    </location>
</feature>
<evidence type="ECO:0000313" key="3">
    <source>
        <dbReference type="EMBL" id="OSX77084.1"/>
    </source>
</evidence>
<keyword evidence="2" id="KW-1133">Transmembrane helix</keyword>
<feature type="region of interest" description="Disordered" evidence="1">
    <location>
        <begin position="91"/>
        <end position="164"/>
    </location>
</feature>
<keyword evidence="2" id="KW-0812">Transmembrane</keyword>
<dbReference type="Proteomes" id="UP000218209">
    <property type="component" value="Unassembled WGS sequence"/>
</dbReference>
<evidence type="ECO:0000256" key="2">
    <source>
        <dbReference type="SAM" id="Phobius"/>
    </source>
</evidence>
<proteinExistence type="predicted"/>
<feature type="region of interest" description="Disordered" evidence="1">
    <location>
        <begin position="1"/>
        <end position="78"/>
    </location>
</feature>
<dbReference type="AlphaFoldDB" id="A0A1X6P8A7"/>
<accession>A0A1X6P8A7</accession>
<feature type="transmembrane region" description="Helical" evidence="2">
    <location>
        <begin position="285"/>
        <end position="305"/>
    </location>
</feature>
<evidence type="ECO:0000256" key="1">
    <source>
        <dbReference type="SAM" id="MobiDB-lite"/>
    </source>
</evidence>
<organism evidence="3 4">
    <name type="scientific">Porphyra umbilicalis</name>
    <name type="common">Purple laver</name>
    <name type="synonym">Red alga</name>
    <dbReference type="NCBI Taxonomy" id="2786"/>
    <lineage>
        <taxon>Eukaryota</taxon>
        <taxon>Rhodophyta</taxon>
        <taxon>Bangiophyceae</taxon>
        <taxon>Bangiales</taxon>
        <taxon>Bangiaceae</taxon>
        <taxon>Porphyra</taxon>
    </lineage>
</organism>
<evidence type="ECO:0000313" key="4">
    <source>
        <dbReference type="Proteomes" id="UP000218209"/>
    </source>
</evidence>
<sequence>MAGGAGCGSTRPALGPTLAHGTQGGPSQPHAGGGWGVPRHRRRQSPNRDRAVGAPPPPPLPPPAPPAAPPAAAPRRCPTLTAAIAAGAHSATAIPAAPHGHATSADVPPVPRRRSRRRSSPPPPSMAVGTPPWGGESAALPTDHARQVPLAPGEVVTAPGTPVDANEEEVGPAYVARLQAALTAVVQARAAAAAAAAARVTAAVEAAAVAAKPALQSKGRVVTKRSHPAANRKTVKSSSPKVSRRAMVPVDAAKPPTAPAAPKEPQVTATPVSNRRRGWGRRVRLGAVAVVGIALSAGVAVACAGRRGKE</sequence>
<gene>
    <name evidence="3" type="ORF">BU14_0161s0006</name>
</gene>
<feature type="compositionally biased region" description="Pro residues" evidence="1">
    <location>
        <begin position="54"/>
        <end position="72"/>
    </location>
</feature>
<keyword evidence="4" id="KW-1185">Reference proteome</keyword>
<name>A0A1X6P8A7_PORUM</name>
<reference evidence="3 4" key="1">
    <citation type="submission" date="2017-03" db="EMBL/GenBank/DDBJ databases">
        <title>WGS assembly of Porphyra umbilicalis.</title>
        <authorList>
            <person name="Brawley S.H."/>
            <person name="Blouin N.A."/>
            <person name="Ficko-Blean E."/>
            <person name="Wheeler G.L."/>
            <person name="Lohr M."/>
            <person name="Goodson H.V."/>
            <person name="Jenkins J.W."/>
            <person name="Blaby-Haas C.E."/>
            <person name="Helliwell K.E."/>
            <person name="Chan C."/>
            <person name="Marriage T."/>
            <person name="Bhattacharya D."/>
            <person name="Klein A.S."/>
            <person name="Badis Y."/>
            <person name="Brodie J."/>
            <person name="Cao Y."/>
            <person name="Collen J."/>
            <person name="Dittami S.M."/>
            <person name="Gachon C.M."/>
            <person name="Green B.R."/>
            <person name="Karpowicz S."/>
            <person name="Kim J.W."/>
            <person name="Kudahl U."/>
            <person name="Lin S."/>
            <person name="Michel G."/>
            <person name="Mittag M."/>
            <person name="Olson B.J."/>
            <person name="Pangilinan J."/>
            <person name="Peng Y."/>
            <person name="Qiu H."/>
            <person name="Shu S."/>
            <person name="Singer J.T."/>
            <person name="Smith A.G."/>
            <person name="Sprecher B.N."/>
            <person name="Wagner V."/>
            <person name="Wang W."/>
            <person name="Wang Z.-Y."/>
            <person name="Yan J."/>
            <person name="Yarish C."/>
            <person name="Zoeuner-Riek S."/>
            <person name="Zhuang Y."/>
            <person name="Zou Y."/>
            <person name="Lindquist E.A."/>
            <person name="Grimwood J."/>
            <person name="Barry K."/>
            <person name="Rokhsar D.S."/>
            <person name="Schmutz J."/>
            <person name="Stiller J.W."/>
            <person name="Grossman A.R."/>
            <person name="Prochnik S.E."/>
        </authorList>
    </citation>
    <scope>NUCLEOTIDE SEQUENCE [LARGE SCALE GENOMIC DNA]</scope>
    <source>
        <strain evidence="3">4086291</strain>
    </source>
</reference>
<feature type="region of interest" description="Disordered" evidence="1">
    <location>
        <begin position="216"/>
        <end position="275"/>
    </location>
</feature>
<keyword evidence="2" id="KW-0472">Membrane</keyword>
<dbReference type="EMBL" id="KV918846">
    <property type="protein sequence ID" value="OSX77084.1"/>
    <property type="molecule type" value="Genomic_DNA"/>
</dbReference>